<keyword evidence="4 6" id="KW-0472">Membrane</keyword>
<protein>
    <recommendedName>
        <fullName evidence="7">Major facilitator superfamily (MFS) profile domain-containing protein</fullName>
    </recommendedName>
</protein>
<proteinExistence type="predicted"/>
<keyword evidence="3 6" id="KW-1133">Transmembrane helix</keyword>
<feature type="region of interest" description="Disordered" evidence="5">
    <location>
        <begin position="1"/>
        <end position="38"/>
    </location>
</feature>
<feature type="compositionally biased region" description="Polar residues" evidence="5">
    <location>
        <begin position="283"/>
        <end position="296"/>
    </location>
</feature>
<accession>A0A3D8QM58</accession>
<dbReference type="FunFam" id="1.20.1250.20:FF:000011">
    <property type="entry name" value="MFS multidrug transporter, putative"/>
    <property type="match status" value="1"/>
</dbReference>
<feature type="transmembrane region" description="Helical" evidence="6">
    <location>
        <begin position="724"/>
        <end position="746"/>
    </location>
</feature>
<evidence type="ECO:0000256" key="4">
    <source>
        <dbReference type="ARBA" id="ARBA00023136"/>
    </source>
</evidence>
<dbReference type="InterPro" id="IPR036259">
    <property type="entry name" value="MFS_trans_sf"/>
</dbReference>
<evidence type="ECO:0000313" key="8">
    <source>
        <dbReference type="EMBL" id="RDW62857.1"/>
    </source>
</evidence>
<gene>
    <name evidence="8" type="ORF">BP5796_11159</name>
</gene>
<keyword evidence="9" id="KW-1185">Reference proteome</keyword>
<comment type="caution">
    <text evidence="8">The sequence shown here is derived from an EMBL/GenBank/DDBJ whole genome shotgun (WGS) entry which is preliminary data.</text>
</comment>
<organism evidence="8 9">
    <name type="scientific">Coleophoma crateriformis</name>
    <dbReference type="NCBI Taxonomy" id="565419"/>
    <lineage>
        <taxon>Eukaryota</taxon>
        <taxon>Fungi</taxon>
        <taxon>Dikarya</taxon>
        <taxon>Ascomycota</taxon>
        <taxon>Pezizomycotina</taxon>
        <taxon>Leotiomycetes</taxon>
        <taxon>Helotiales</taxon>
        <taxon>Dermateaceae</taxon>
        <taxon>Coleophoma</taxon>
    </lineage>
</organism>
<dbReference type="Pfam" id="PF07690">
    <property type="entry name" value="MFS_1"/>
    <property type="match status" value="1"/>
</dbReference>
<feature type="transmembrane region" description="Helical" evidence="6">
    <location>
        <begin position="416"/>
        <end position="433"/>
    </location>
</feature>
<sequence>MAAAGRIGPSCLGTTASADRGERMRTQSPRDQSRKDQGWLEVATDSDVGLQGHRRWMSCTIDVTRESRGRRYGQAPDDVSCASDEPGQTRGSRVGHWQRAGSQSLTGSASVGIVQIGSTARPRAHMIGPWLPGHGPKTGSPDVRARLINFPLSGEEPKGRAADLGAEDLPFAHHSLFCHWLLRSLCLMEIPVSAYSEVLDPSGDSLSIDPPLQKHPSLQGCAPLSQTIRMRASHDTDRTHVPSPRDSHEHMDTLVEKKTNMSNQPSRSDENAQPNRNRRTNSDFDVTGSTATNSTINDRDVEKAEDLENDPDPEEGTKEEQQRDPNLVEWDGPDDPGNPMNWSVGKKWIVTIALGFLTFVITFASSVFSTSTVAVATLFGVSTEVSTLGTSLFVLGFAAGPLIWGPASEVFGRKTPLFIGYFLFAIFQIPVAVAVNLETIMLCRFFGGMFGSAPLAIVGGTLADFWGPVDRGVAVCVFAAATFIGPIAGPIMGGFIVDSHLGWRWTAWITLIMAAFFGTIAFILAPETSHPKLLQQRAKKMRFEQKNWAIHAKADETEVDLKNILHNYFLKPFTMLLREPILVLVTLYMALIYGILYLFFEAYPISFQEERGWNEGVGALPFIGILIGVLFACATITYITKTRFARKLKKHGKVVPEERLPPMILGAVLLPIGLFWFAWTSSPNISWVPQVLAGIPIGWGILMIFLQGLNYIIDVYMWHANSAIAANTLVRSFAGGGFPLFATAMYHTLGVAWATSLLGFLCVALIPVPILFFIYGKKIRAASKFAPSV</sequence>
<feature type="transmembrane region" description="Helical" evidence="6">
    <location>
        <begin position="620"/>
        <end position="639"/>
    </location>
</feature>
<dbReference type="EMBL" id="PDLN01000017">
    <property type="protein sequence ID" value="RDW62857.1"/>
    <property type="molecule type" value="Genomic_DNA"/>
</dbReference>
<dbReference type="Gene3D" id="1.20.1250.20">
    <property type="entry name" value="MFS general substrate transporter like domains"/>
    <property type="match status" value="1"/>
</dbReference>
<feature type="transmembrane region" description="Helical" evidence="6">
    <location>
        <begin position="348"/>
        <end position="379"/>
    </location>
</feature>
<feature type="transmembrane region" description="Helical" evidence="6">
    <location>
        <begin position="503"/>
        <end position="525"/>
    </location>
</feature>
<dbReference type="PANTHER" id="PTHR23502">
    <property type="entry name" value="MAJOR FACILITATOR SUPERFAMILY"/>
    <property type="match status" value="1"/>
</dbReference>
<evidence type="ECO:0000256" key="6">
    <source>
        <dbReference type="SAM" id="Phobius"/>
    </source>
</evidence>
<feature type="region of interest" description="Disordered" evidence="5">
    <location>
        <begin position="69"/>
        <end position="94"/>
    </location>
</feature>
<feature type="compositionally biased region" description="Polar residues" evidence="5">
    <location>
        <begin position="260"/>
        <end position="275"/>
    </location>
</feature>
<dbReference type="SUPFAM" id="SSF103473">
    <property type="entry name" value="MFS general substrate transporter"/>
    <property type="match status" value="1"/>
</dbReference>
<comment type="subcellular location">
    <subcellularLocation>
        <location evidence="1">Membrane</location>
        <topology evidence="1">Multi-pass membrane protein</topology>
    </subcellularLocation>
</comment>
<feature type="compositionally biased region" description="Basic and acidic residues" evidence="5">
    <location>
        <begin position="297"/>
        <end position="306"/>
    </location>
</feature>
<dbReference type="Proteomes" id="UP000256328">
    <property type="component" value="Unassembled WGS sequence"/>
</dbReference>
<feature type="transmembrane region" description="Helical" evidence="6">
    <location>
        <begin position="445"/>
        <end position="466"/>
    </location>
</feature>
<feature type="transmembrane region" description="Helical" evidence="6">
    <location>
        <begin position="473"/>
        <end position="497"/>
    </location>
</feature>
<feature type="region of interest" description="Disordered" evidence="5">
    <location>
        <begin position="257"/>
        <end position="339"/>
    </location>
</feature>
<keyword evidence="2 6" id="KW-0812">Transmembrane</keyword>
<reference evidence="8 9" key="1">
    <citation type="journal article" date="2018" name="IMA Fungus">
        <title>IMA Genome-F 9: Draft genome sequence of Annulohypoxylon stygium, Aspergillus mulundensis, Berkeleyomyces basicola (syn. Thielaviopsis basicola), Ceratocystis smalleyi, two Cercospora beticola strains, Coleophoma cylindrospora, Fusarium fracticaudum, Phialophora cf. hyalina, and Morchella septimelata.</title>
        <authorList>
            <person name="Wingfield B.D."/>
            <person name="Bills G.F."/>
            <person name="Dong Y."/>
            <person name="Huang W."/>
            <person name="Nel W.J."/>
            <person name="Swalarsk-Parry B.S."/>
            <person name="Vaghefi N."/>
            <person name="Wilken P.M."/>
            <person name="An Z."/>
            <person name="de Beer Z.W."/>
            <person name="De Vos L."/>
            <person name="Chen L."/>
            <person name="Duong T.A."/>
            <person name="Gao Y."/>
            <person name="Hammerbacher A."/>
            <person name="Kikkert J.R."/>
            <person name="Li Y."/>
            <person name="Li H."/>
            <person name="Li K."/>
            <person name="Li Q."/>
            <person name="Liu X."/>
            <person name="Ma X."/>
            <person name="Naidoo K."/>
            <person name="Pethybridge S.J."/>
            <person name="Sun J."/>
            <person name="Steenkamp E.T."/>
            <person name="van der Nest M.A."/>
            <person name="van Wyk S."/>
            <person name="Wingfield M.J."/>
            <person name="Xiong C."/>
            <person name="Yue Q."/>
            <person name="Zhang X."/>
        </authorList>
    </citation>
    <scope>NUCLEOTIDE SEQUENCE [LARGE SCALE GENOMIC DNA]</scope>
    <source>
        <strain evidence="8 9">BP5796</strain>
    </source>
</reference>
<name>A0A3D8QM58_9HELO</name>
<dbReference type="InterPro" id="IPR011701">
    <property type="entry name" value="MFS"/>
</dbReference>
<evidence type="ECO:0000259" key="7">
    <source>
        <dbReference type="PROSITE" id="PS50850"/>
    </source>
</evidence>
<feature type="transmembrane region" description="Helical" evidence="6">
    <location>
        <begin position="581"/>
        <end position="600"/>
    </location>
</feature>
<feature type="transmembrane region" description="Helical" evidence="6">
    <location>
        <begin position="385"/>
        <end position="404"/>
    </location>
</feature>
<dbReference type="GO" id="GO:0022857">
    <property type="term" value="F:transmembrane transporter activity"/>
    <property type="evidence" value="ECO:0007669"/>
    <property type="project" value="InterPro"/>
</dbReference>
<dbReference type="AlphaFoldDB" id="A0A3D8QM58"/>
<dbReference type="InterPro" id="IPR020846">
    <property type="entry name" value="MFS_dom"/>
</dbReference>
<feature type="transmembrane region" description="Helical" evidence="6">
    <location>
        <begin position="752"/>
        <end position="775"/>
    </location>
</feature>
<feature type="transmembrane region" description="Helical" evidence="6">
    <location>
        <begin position="660"/>
        <end position="679"/>
    </location>
</feature>
<dbReference type="PROSITE" id="PS50850">
    <property type="entry name" value="MFS"/>
    <property type="match status" value="1"/>
</dbReference>
<feature type="transmembrane region" description="Helical" evidence="6">
    <location>
        <begin position="691"/>
        <end position="712"/>
    </location>
</feature>
<evidence type="ECO:0000256" key="1">
    <source>
        <dbReference type="ARBA" id="ARBA00004141"/>
    </source>
</evidence>
<evidence type="ECO:0000313" key="9">
    <source>
        <dbReference type="Proteomes" id="UP000256328"/>
    </source>
</evidence>
<feature type="domain" description="Major facilitator superfamily (MFS) profile" evidence="7">
    <location>
        <begin position="350"/>
        <end position="779"/>
    </location>
</feature>
<evidence type="ECO:0000256" key="2">
    <source>
        <dbReference type="ARBA" id="ARBA00022692"/>
    </source>
</evidence>
<dbReference type="PANTHER" id="PTHR23502:SF47">
    <property type="entry name" value="MAJOR FACILITATOR SUPERFAMILY (MFS) PROFILE DOMAIN-CONTAINING PROTEIN-RELATED"/>
    <property type="match status" value="1"/>
</dbReference>
<evidence type="ECO:0000256" key="5">
    <source>
        <dbReference type="SAM" id="MobiDB-lite"/>
    </source>
</evidence>
<dbReference type="CDD" id="cd17323">
    <property type="entry name" value="MFS_Tpo1_MDR_like"/>
    <property type="match status" value="1"/>
</dbReference>
<dbReference type="OrthoDB" id="446368at2759"/>
<dbReference type="GO" id="GO:0005886">
    <property type="term" value="C:plasma membrane"/>
    <property type="evidence" value="ECO:0007669"/>
    <property type="project" value="TreeGrafter"/>
</dbReference>
<evidence type="ECO:0000256" key="3">
    <source>
        <dbReference type="ARBA" id="ARBA00022989"/>
    </source>
</evidence>